<dbReference type="Proteomes" id="UP000178272">
    <property type="component" value="Unassembled WGS sequence"/>
</dbReference>
<dbReference type="InterPro" id="IPR035093">
    <property type="entry name" value="RelE/ParE_toxin_dom_sf"/>
</dbReference>
<comment type="similarity">
    <text evidence="1">Belongs to the RelE toxin family.</text>
</comment>
<keyword evidence="2" id="KW-1277">Toxin-antitoxin system</keyword>
<proteinExistence type="inferred from homology"/>
<evidence type="ECO:0000256" key="2">
    <source>
        <dbReference type="ARBA" id="ARBA00022649"/>
    </source>
</evidence>
<dbReference type="AlphaFoldDB" id="A0A1G1V6P2"/>
<dbReference type="InterPro" id="IPR007712">
    <property type="entry name" value="RelE/ParE_toxin"/>
</dbReference>
<accession>A0A1G1V6P2</accession>
<evidence type="ECO:0008006" key="5">
    <source>
        <dbReference type="Google" id="ProtNLM"/>
    </source>
</evidence>
<name>A0A1G1V6P2_9BACT</name>
<dbReference type="Gene3D" id="3.30.2310.20">
    <property type="entry name" value="RelE-like"/>
    <property type="match status" value="1"/>
</dbReference>
<gene>
    <name evidence="3" type="ORF">A3F61_00330</name>
</gene>
<dbReference type="Pfam" id="PF05016">
    <property type="entry name" value="ParE_toxin"/>
    <property type="match status" value="1"/>
</dbReference>
<dbReference type="SUPFAM" id="SSF143011">
    <property type="entry name" value="RelE-like"/>
    <property type="match status" value="1"/>
</dbReference>
<evidence type="ECO:0000313" key="3">
    <source>
        <dbReference type="EMBL" id="OGY11049.1"/>
    </source>
</evidence>
<comment type="caution">
    <text evidence="3">The sequence shown here is derived from an EMBL/GenBank/DDBJ whole genome shotgun (WGS) entry which is preliminary data.</text>
</comment>
<evidence type="ECO:0000313" key="4">
    <source>
        <dbReference type="Proteomes" id="UP000178272"/>
    </source>
</evidence>
<dbReference type="PANTHER" id="PTHR35601:SF1">
    <property type="entry name" value="TOXIN RELE"/>
    <property type="match status" value="1"/>
</dbReference>
<evidence type="ECO:0000256" key="1">
    <source>
        <dbReference type="ARBA" id="ARBA00006226"/>
    </source>
</evidence>
<sequence>MFELIVAKNARAQLRKIPFSYRRLIVISLRELKEDLSLGEPLSRELTGYFKLRIGFYRAIYLVNNKDETITVINIDHRAKVYN</sequence>
<dbReference type="EMBL" id="MHCA01000045">
    <property type="protein sequence ID" value="OGY11049.1"/>
    <property type="molecule type" value="Genomic_DNA"/>
</dbReference>
<protein>
    <recommendedName>
        <fullName evidence="5">Plasmid stabilization protein</fullName>
    </recommendedName>
</protein>
<reference evidence="3 4" key="1">
    <citation type="journal article" date="2016" name="Nat. Commun.">
        <title>Thousands of microbial genomes shed light on interconnected biogeochemical processes in an aquifer system.</title>
        <authorList>
            <person name="Anantharaman K."/>
            <person name="Brown C.T."/>
            <person name="Hug L.A."/>
            <person name="Sharon I."/>
            <person name="Castelle C.J."/>
            <person name="Probst A.J."/>
            <person name="Thomas B.C."/>
            <person name="Singh A."/>
            <person name="Wilkins M.J."/>
            <person name="Karaoz U."/>
            <person name="Brodie E.L."/>
            <person name="Williams K.H."/>
            <person name="Hubbard S.S."/>
            <person name="Banfield J.F."/>
        </authorList>
    </citation>
    <scope>NUCLEOTIDE SEQUENCE [LARGE SCALE GENOMIC DNA]</scope>
</reference>
<dbReference type="STRING" id="1797517.A3F61_00330"/>
<dbReference type="PANTHER" id="PTHR35601">
    <property type="entry name" value="TOXIN RELE"/>
    <property type="match status" value="1"/>
</dbReference>
<organism evidence="3 4">
    <name type="scientific">Candidatus Blackburnbacteria bacterium RIFCSPHIGHO2_12_FULL_41_13b</name>
    <dbReference type="NCBI Taxonomy" id="1797517"/>
    <lineage>
        <taxon>Bacteria</taxon>
        <taxon>Candidatus Blackburniibacteriota</taxon>
    </lineage>
</organism>